<gene>
    <name evidence="1" type="ORF">LCGC14_2218080</name>
</gene>
<organism evidence="1">
    <name type="scientific">marine sediment metagenome</name>
    <dbReference type="NCBI Taxonomy" id="412755"/>
    <lineage>
        <taxon>unclassified sequences</taxon>
        <taxon>metagenomes</taxon>
        <taxon>ecological metagenomes</taxon>
    </lineage>
</organism>
<protein>
    <submittedName>
        <fullName evidence="1">Uncharacterized protein</fullName>
    </submittedName>
</protein>
<dbReference type="EMBL" id="LAZR01029583">
    <property type="protein sequence ID" value="KKL59163.1"/>
    <property type="molecule type" value="Genomic_DNA"/>
</dbReference>
<proteinExistence type="predicted"/>
<dbReference type="AlphaFoldDB" id="A0A0F9DBS3"/>
<sequence>MKKEEQEAKKEIESFEYMRDMAELKAFSNLSLERPLTDEEYKKMISLGKKLNLVNWTT</sequence>
<comment type="caution">
    <text evidence="1">The sequence shown here is derived from an EMBL/GenBank/DDBJ whole genome shotgun (WGS) entry which is preliminary data.</text>
</comment>
<accession>A0A0F9DBS3</accession>
<name>A0A0F9DBS3_9ZZZZ</name>
<evidence type="ECO:0000313" key="1">
    <source>
        <dbReference type="EMBL" id="KKL59163.1"/>
    </source>
</evidence>
<reference evidence="1" key="1">
    <citation type="journal article" date="2015" name="Nature">
        <title>Complex archaea that bridge the gap between prokaryotes and eukaryotes.</title>
        <authorList>
            <person name="Spang A."/>
            <person name="Saw J.H."/>
            <person name="Jorgensen S.L."/>
            <person name="Zaremba-Niedzwiedzka K."/>
            <person name="Martijn J."/>
            <person name="Lind A.E."/>
            <person name="van Eijk R."/>
            <person name="Schleper C."/>
            <person name="Guy L."/>
            <person name="Ettema T.J."/>
        </authorList>
    </citation>
    <scope>NUCLEOTIDE SEQUENCE</scope>
</reference>